<gene>
    <name evidence="5" type="ORF">AB7878_12405</name>
</gene>
<reference evidence="5 6" key="1">
    <citation type="submission" date="2024-07" db="EMBL/GenBank/DDBJ databases">
        <title>Molecular mechanisms and environmental adaptations of flagellar loss and biofilm growth of Rhodanobacter under environmental stress.</title>
        <authorList>
            <person name="Chen M."/>
        </authorList>
    </citation>
    <scope>NUCLEOTIDE SEQUENCE [LARGE SCALE GENOMIC DNA]</scope>
    <source>
        <strain evidence="5 6">RS22</strain>
    </source>
</reference>
<organism evidence="5 6">
    <name type="scientific">Rhodanobacter humi</name>
    <dbReference type="NCBI Taxonomy" id="1888173"/>
    <lineage>
        <taxon>Bacteria</taxon>
        <taxon>Pseudomonadati</taxon>
        <taxon>Pseudomonadota</taxon>
        <taxon>Gammaproteobacteria</taxon>
        <taxon>Lysobacterales</taxon>
        <taxon>Rhodanobacteraceae</taxon>
        <taxon>Rhodanobacter</taxon>
    </lineage>
</organism>
<dbReference type="Gene3D" id="1.10.10.10">
    <property type="entry name" value="Winged helix-like DNA-binding domain superfamily/Winged helix DNA-binding domain"/>
    <property type="match status" value="1"/>
</dbReference>
<dbReference type="Pfam" id="PF01022">
    <property type="entry name" value="HTH_5"/>
    <property type="match status" value="1"/>
</dbReference>
<dbReference type="NCBIfam" id="NF033788">
    <property type="entry name" value="HTH_metalloreg"/>
    <property type="match status" value="1"/>
</dbReference>
<dbReference type="InterPro" id="IPR001845">
    <property type="entry name" value="HTH_ArsR_DNA-bd_dom"/>
</dbReference>
<name>A0ABV4AV02_9GAMM</name>
<evidence type="ECO:0000256" key="1">
    <source>
        <dbReference type="ARBA" id="ARBA00023015"/>
    </source>
</evidence>
<dbReference type="EMBL" id="JBGBPY010000001">
    <property type="protein sequence ID" value="MEY2183219.1"/>
    <property type="molecule type" value="Genomic_DNA"/>
</dbReference>
<dbReference type="SMART" id="SM00418">
    <property type="entry name" value="HTH_ARSR"/>
    <property type="match status" value="1"/>
</dbReference>
<evidence type="ECO:0000313" key="5">
    <source>
        <dbReference type="EMBL" id="MEY2183219.1"/>
    </source>
</evidence>
<evidence type="ECO:0000313" key="6">
    <source>
        <dbReference type="Proteomes" id="UP001562159"/>
    </source>
</evidence>
<dbReference type="Proteomes" id="UP001562159">
    <property type="component" value="Unassembled WGS sequence"/>
</dbReference>
<dbReference type="InterPro" id="IPR011991">
    <property type="entry name" value="ArsR-like_HTH"/>
</dbReference>
<proteinExistence type="predicted"/>
<dbReference type="InterPro" id="IPR036390">
    <property type="entry name" value="WH_DNA-bd_sf"/>
</dbReference>
<keyword evidence="2" id="KW-0238">DNA-binding</keyword>
<dbReference type="InterPro" id="IPR036388">
    <property type="entry name" value="WH-like_DNA-bd_sf"/>
</dbReference>
<sequence>MKTATDPARMRVHAGEASELLKALANEQRLLILCHLSEGELAVGELLERLALGQSALSQHLAKLREAELVQTRREAQAVYYRLAAGPVQVLMATLHDIYCGKPAHGRAERTAKPVSR</sequence>
<evidence type="ECO:0000256" key="2">
    <source>
        <dbReference type="ARBA" id="ARBA00023125"/>
    </source>
</evidence>
<comment type="caution">
    <text evidence="5">The sequence shown here is derived from an EMBL/GenBank/DDBJ whole genome shotgun (WGS) entry which is preliminary data.</text>
</comment>
<dbReference type="SUPFAM" id="SSF46785">
    <property type="entry name" value="Winged helix' DNA-binding domain"/>
    <property type="match status" value="1"/>
</dbReference>
<keyword evidence="1" id="KW-0805">Transcription regulation</keyword>
<dbReference type="PRINTS" id="PR00778">
    <property type="entry name" value="HTHARSR"/>
</dbReference>
<protein>
    <submittedName>
        <fullName evidence="5">ArsR/SmtB family transcription factor</fullName>
    </submittedName>
</protein>
<keyword evidence="6" id="KW-1185">Reference proteome</keyword>
<dbReference type="PROSITE" id="PS50987">
    <property type="entry name" value="HTH_ARSR_2"/>
    <property type="match status" value="1"/>
</dbReference>
<dbReference type="PANTHER" id="PTHR33154">
    <property type="entry name" value="TRANSCRIPTIONAL REGULATOR, ARSR FAMILY"/>
    <property type="match status" value="1"/>
</dbReference>
<keyword evidence="3" id="KW-0804">Transcription</keyword>
<evidence type="ECO:0000259" key="4">
    <source>
        <dbReference type="PROSITE" id="PS50987"/>
    </source>
</evidence>
<feature type="domain" description="HTH arsR-type" evidence="4">
    <location>
        <begin position="9"/>
        <end position="103"/>
    </location>
</feature>
<evidence type="ECO:0000256" key="3">
    <source>
        <dbReference type="ARBA" id="ARBA00023163"/>
    </source>
</evidence>
<accession>A0ABV4AV02</accession>
<dbReference type="PANTHER" id="PTHR33154:SF28">
    <property type="entry name" value="HTH-TYPE TRANSCRIPTIONAL REGULATOR YGAV-RELATED"/>
    <property type="match status" value="1"/>
</dbReference>
<dbReference type="CDD" id="cd00090">
    <property type="entry name" value="HTH_ARSR"/>
    <property type="match status" value="1"/>
</dbReference>
<dbReference type="InterPro" id="IPR051081">
    <property type="entry name" value="HTH_MetalResp_TranReg"/>
</dbReference>